<organism evidence="1 2">
    <name type="scientific">Periplaneta americana</name>
    <name type="common">American cockroach</name>
    <name type="synonym">Blatta americana</name>
    <dbReference type="NCBI Taxonomy" id="6978"/>
    <lineage>
        <taxon>Eukaryota</taxon>
        <taxon>Metazoa</taxon>
        <taxon>Ecdysozoa</taxon>
        <taxon>Arthropoda</taxon>
        <taxon>Hexapoda</taxon>
        <taxon>Insecta</taxon>
        <taxon>Pterygota</taxon>
        <taxon>Neoptera</taxon>
        <taxon>Polyneoptera</taxon>
        <taxon>Dictyoptera</taxon>
        <taxon>Blattodea</taxon>
        <taxon>Blattoidea</taxon>
        <taxon>Blattidae</taxon>
        <taxon>Blattinae</taxon>
        <taxon>Periplaneta</taxon>
    </lineage>
</organism>
<accession>A0ABQ8SV31</accession>
<name>A0ABQ8SV31_PERAM</name>
<keyword evidence="2" id="KW-1185">Reference proteome</keyword>
<comment type="caution">
    <text evidence="1">The sequence shown here is derived from an EMBL/GenBank/DDBJ whole genome shotgun (WGS) entry which is preliminary data.</text>
</comment>
<reference evidence="1 2" key="1">
    <citation type="journal article" date="2022" name="Allergy">
        <title>Genome assembly and annotation of Periplaneta americana reveal a comprehensive cockroach allergen profile.</title>
        <authorList>
            <person name="Wang L."/>
            <person name="Xiong Q."/>
            <person name="Saelim N."/>
            <person name="Wang L."/>
            <person name="Nong W."/>
            <person name="Wan A.T."/>
            <person name="Shi M."/>
            <person name="Liu X."/>
            <person name="Cao Q."/>
            <person name="Hui J.H.L."/>
            <person name="Sookrung N."/>
            <person name="Leung T.F."/>
            <person name="Tungtrongchitr A."/>
            <person name="Tsui S.K.W."/>
        </authorList>
    </citation>
    <scope>NUCLEOTIDE SEQUENCE [LARGE SCALE GENOMIC DNA]</scope>
    <source>
        <strain evidence="1">PWHHKU_190912</strain>
    </source>
</reference>
<evidence type="ECO:0000313" key="2">
    <source>
        <dbReference type="Proteomes" id="UP001148838"/>
    </source>
</evidence>
<proteinExistence type="predicted"/>
<dbReference type="Proteomes" id="UP001148838">
    <property type="component" value="Unassembled WGS sequence"/>
</dbReference>
<gene>
    <name evidence="1" type="ORF">ANN_13998</name>
</gene>
<sequence length="88" mass="9366">MAGLCEGGNEPPGSLKASKTLVQACQNPAHCAVAHIRHLSLCDVQFLFPYLEGVNRLGGERDRAVQTCSSRTTLVSVTQISTGVLIEL</sequence>
<evidence type="ECO:0000313" key="1">
    <source>
        <dbReference type="EMBL" id="KAJ4438059.1"/>
    </source>
</evidence>
<protein>
    <submittedName>
        <fullName evidence="1">Uncharacterized protein</fullName>
    </submittedName>
</protein>
<dbReference type="EMBL" id="JAJSOF020000019">
    <property type="protein sequence ID" value="KAJ4438059.1"/>
    <property type="molecule type" value="Genomic_DNA"/>
</dbReference>